<proteinExistence type="predicted"/>
<reference evidence="1 2" key="1">
    <citation type="journal article" date="2022" name="Hortic Res">
        <title>A haplotype resolved chromosomal level avocado genome allows analysis of novel avocado genes.</title>
        <authorList>
            <person name="Nath O."/>
            <person name="Fletcher S.J."/>
            <person name="Hayward A."/>
            <person name="Shaw L.M."/>
            <person name="Masouleh A.K."/>
            <person name="Furtado A."/>
            <person name="Henry R.J."/>
            <person name="Mitter N."/>
        </authorList>
    </citation>
    <scope>NUCLEOTIDE SEQUENCE [LARGE SCALE GENOMIC DNA]</scope>
    <source>
        <strain evidence="2">cv. Hass</strain>
    </source>
</reference>
<comment type="caution">
    <text evidence="1">The sequence shown here is derived from an EMBL/GenBank/DDBJ whole genome shotgun (WGS) entry which is preliminary data.</text>
</comment>
<dbReference type="EMBL" id="CM056813">
    <property type="protein sequence ID" value="KAJ8639445.1"/>
    <property type="molecule type" value="Genomic_DNA"/>
</dbReference>
<dbReference type="Proteomes" id="UP001234297">
    <property type="component" value="Chromosome 5"/>
</dbReference>
<name>A0ACC2M1B4_PERAE</name>
<accession>A0ACC2M1B4</accession>
<keyword evidence="2" id="KW-1185">Reference proteome</keyword>
<protein>
    <submittedName>
        <fullName evidence="1">Uncharacterized protein</fullName>
    </submittedName>
</protein>
<gene>
    <name evidence="1" type="ORF">MRB53_016139</name>
</gene>
<organism evidence="1 2">
    <name type="scientific">Persea americana</name>
    <name type="common">Avocado</name>
    <dbReference type="NCBI Taxonomy" id="3435"/>
    <lineage>
        <taxon>Eukaryota</taxon>
        <taxon>Viridiplantae</taxon>
        <taxon>Streptophyta</taxon>
        <taxon>Embryophyta</taxon>
        <taxon>Tracheophyta</taxon>
        <taxon>Spermatophyta</taxon>
        <taxon>Magnoliopsida</taxon>
        <taxon>Magnoliidae</taxon>
        <taxon>Laurales</taxon>
        <taxon>Lauraceae</taxon>
        <taxon>Persea</taxon>
    </lineage>
</organism>
<evidence type="ECO:0000313" key="2">
    <source>
        <dbReference type="Proteomes" id="UP001234297"/>
    </source>
</evidence>
<evidence type="ECO:0000313" key="1">
    <source>
        <dbReference type="EMBL" id="KAJ8639445.1"/>
    </source>
</evidence>
<sequence>MSDMPMGKREWKHQSSPCSQGMNSGTPLQAVSTVSSDLSRLAHYAPALHHHCIGTTSHLFVLLLILIYLVSFFPALAALPTLSSSSPSSRLHDDSQERWQVQEHGWVSQVNHGSEIAS</sequence>